<dbReference type="EMBL" id="BOOW01000022">
    <property type="protein sequence ID" value="GII93411.1"/>
    <property type="molecule type" value="Genomic_DNA"/>
</dbReference>
<evidence type="ECO:0000313" key="1">
    <source>
        <dbReference type="EMBL" id="GII93411.1"/>
    </source>
</evidence>
<keyword evidence="2" id="KW-1185">Reference proteome</keyword>
<name>A0A919RGE2_9ACTN</name>
<dbReference type="Proteomes" id="UP000606172">
    <property type="component" value="Unassembled WGS sequence"/>
</dbReference>
<accession>A0A919RGE2</accession>
<proteinExistence type="predicted"/>
<dbReference type="RefSeq" id="WP_204026835.1">
    <property type="nucleotide sequence ID" value="NZ_BOOW01000022.1"/>
</dbReference>
<dbReference type="AlphaFoldDB" id="A0A919RGE2"/>
<comment type="caution">
    <text evidence="1">The sequence shown here is derived from an EMBL/GenBank/DDBJ whole genome shotgun (WGS) entry which is preliminary data.</text>
</comment>
<sequence length="221" mass="23063">MDTMTALLVDGAFLLVDGALTPQQNQDVVNSVLLARLVAAQAAAGDAGSYVNAFLKVLGNVGWTGTDITKRSMQLDIAKGPKGAKGVGPAPLTIITQGMTEHMSSDLVNRLVAEVSNLEQASSAVRQAWATKATQPQAQACLLIVAALVNGAPMLVYDYNELTPANQTTGYPWSPVTEPSTLTQFSGTAVMNRTVFTADFSTTLASKVASARSGAVIPLRP</sequence>
<protein>
    <submittedName>
        <fullName evidence="1">Uncharacterized protein</fullName>
    </submittedName>
</protein>
<evidence type="ECO:0000313" key="2">
    <source>
        <dbReference type="Proteomes" id="UP000606172"/>
    </source>
</evidence>
<reference evidence="1" key="1">
    <citation type="submission" date="2021-01" db="EMBL/GenBank/DDBJ databases">
        <title>Whole genome shotgun sequence of Sinosporangium siamense NBRC 109515.</title>
        <authorList>
            <person name="Komaki H."/>
            <person name="Tamura T."/>
        </authorList>
    </citation>
    <scope>NUCLEOTIDE SEQUENCE</scope>
    <source>
        <strain evidence="1">NBRC 109515</strain>
    </source>
</reference>
<gene>
    <name evidence="1" type="ORF">Ssi02_36420</name>
</gene>
<organism evidence="1 2">
    <name type="scientific">Sinosporangium siamense</name>
    <dbReference type="NCBI Taxonomy" id="1367973"/>
    <lineage>
        <taxon>Bacteria</taxon>
        <taxon>Bacillati</taxon>
        <taxon>Actinomycetota</taxon>
        <taxon>Actinomycetes</taxon>
        <taxon>Streptosporangiales</taxon>
        <taxon>Streptosporangiaceae</taxon>
        <taxon>Sinosporangium</taxon>
    </lineage>
</organism>